<evidence type="ECO:0000256" key="2">
    <source>
        <dbReference type="ARBA" id="ARBA00022801"/>
    </source>
</evidence>
<gene>
    <name evidence="4" type="ORF">HH214_09315</name>
</gene>
<dbReference type="InterPro" id="IPR020476">
    <property type="entry name" value="Nudix_hydrolase"/>
</dbReference>
<evidence type="ECO:0000259" key="3">
    <source>
        <dbReference type="PROSITE" id="PS51462"/>
    </source>
</evidence>
<dbReference type="PROSITE" id="PS51462">
    <property type="entry name" value="NUDIX"/>
    <property type="match status" value="1"/>
</dbReference>
<dbReference type="GO" id="GO:0016787">
    <property type="term" value="F:hydrolase activity"/>
    <property type="evidence" value="ECO:0007669"/>
    <property type="project" value="UniProtKB-KW"/>
</dbReference>
<dbReference type="InterPro" id="IPR000086">
    <property type="entry name" value="NUDIX_hydrolase_dom"/>
</dbReference>
<dbReference type="PRINTS" id="PR00502">
    <property type="entry name" value="NUDIXFAMILY"/>
</dbReference>
<dbReference type="KEGG" id="mrob:HH214_09315"/>
<reference evidence="4 5" key="1">
    <citation type="submission" date="2020-04" db="EMBL/GenBank/DDBJ databases">
        <title>Genome sequencing of novel species.</title>
        <authorList>
            <person name="Heo J."/>
            <person name="Kim S.-J."/>
            <person name="Kim J.-S."/>
            <person name="Hong S.-B."/>
            <person name="Kwon S.-W."/>
        </authorList>
    </citation>
    <scope>NUCLEOTIDE SEQUENCE [LARGE SCALE GENOMIC DNA]</scope>
    <source>
        <strain evidence="4 5">F39-2</strain>
    </source>
</reference>
<evidence type="ECO:0000313" key="4">
    <source>
        <dbReference type="EMBL" id="QJD96059.1"/>
    </source>
</evidence>
<dbReference type="Pfam" id="PF00293">
    <property type="entry name" value="NUDIX"/>
    <property type="match status" value="1"/>
</dbReference>
<proteinExistence type="predicted"/>
<dbReference type="Proteomes" id="UP000503278">
    <property type="component" value="Chromosome"/>
</dbReference>
<dbReference type="SUPFAM" id="SSF55811">
    <property type="entry name" value="Nudix"/>
    <property type="match status" value="1"/>
</dbReference>
<protein>
    <submittedName>
        <fullName evidence="4">NUDIX hydrolase</fullName>
    </submittedName>
</protein>
<dbReference type="AlphaFoldDB" id="A0A7L5E187"/>
<keyword evidence="2 4" id="KW-0378">Hydrolase</keyword>
<accession>A0A7L5E187</accession>
<dbReference type="Gene3D" id="3.90.79.10">
    <property type="entry name" value="Nucleoside Triphosphate Pyrophosphohydrolase"/>
    <property type="match status" value="1"/>
</dbReference>
<dbReference type="EMBL" id="CP051682">
    <property type="protein sequence ID" value="QJD96059.1"/>
    <property type="molecule type" value="Genomic_DNA"/>
</dbReference>
<dbReference type="PANTHER" id="PTHR43046:SF14">
    <property type="entry name" value="MUTT_NUDIX FAMILY PROTEIN"/>
    <property type="match status" value="1"/>
</dbReference>
<organism evidence="4 5">
    <name type="scientific">Mucilaginibacter robiniae</name>
    <dbReference type="NCBI Taxonomy" id="2728022"/>
    <lineage>
        <taxon>Bacteria</taxon>
        <taxon>Pseudomonadati</taxon>
        <taxon>Bacteroidota</taxon>
        <taxon>Sphingobacteriia</taxon>
        <taxon>Sphingobacteriales</taxon>
        <taxon>Sphingobacteriaceae</taxon>
        <taxon>Mucilaginibacter</taxon>
    </lineage>
</organism>
<dbReference type="RefSeq" id="WP_169607142.1">
    <property type="nucleotide sequence ID" value="NZ_CP051682.1"/>
</dbReference>
<dbReference type="InterPro" id="IPR015797">
    <property type="entry name" value="NUDIX_hydrolase-like_dom_sf"/>
</dbReference>
<evidence type="ECO:0000313" key="5">
    <source>
        <dbReference type="Proteomes" id="UP000503278"/>
    </source>
</evidence>
<evidence type="ECO:0000256" key="1">
    <source>
        <dbReference type="ARBA" id="ARBA00001946"/>
    </source>
</evidence>
<feature type="domain" description="Nudix hydrolase" evidence="3">
    <location>
        <begin position="10"/>
        <end position="144"/>
    </location>
</feature>
<dbReference type="PANTHER" id="PTHR43046">
    <property type="entry name" value="GDP-MANNOSE MANNOSYL HYDROLASE"/>
    <property type="match status" value="1"/>
</dbReference>
<keyword evidence="5" id="KW-1185">Reference proteome</keyword>
<name>A0A7L5E187_9SPHI</name>
<comment type="cofactor">
    <cofactor evidence="1">
        <name>Mg(2+)</name>
        <dbReference type="ChEBI" id="CHEBI:18420"/>
    </cofactor>
</comment>
<sequence>MHPKEFYRNLPRKTVAACLLIPCEQRHLLLRKCITGQWTLPGGIVEQGEAPDAAALRECKEETGLFPAIERLMHTYFSEPVLLDEVPYGDSVHFIFLTKPVTSEQCSAIAFNDDEIDGYCLADADELVKSIQSNLGRALSRALNGETYSVWKRTHESLRAEADFYR</sequence>